<evidence type="ECO:0000313" key="2">
    <source>
        <dbReference type="EMBL" id="GAA2129120.1"/>
    </source>
</evidence>
<protein>
    <submittedName>
        <fullName evidence="2">Uncharacterized protein</fullName>
    </submittedName>
</protein>
<feature type="transmembrane region" description="Helical" evidence="1">
    <location>
        <begin position="37"/>
        <end position="58"/>
    </location>
</feature>
<keyword evidence="1" id="KW-0812">Transmembrane</keyword>
<accession>A0ABN2YLT1</accession>
<keyword evidence="3" id="KW-1185">Reference proteome</keyword>
<sequence>MSPEAPAPRTIDLSVPQLVGGSVAAATAAALSTRLGLVGTIAGSVVASVVSAVVAASVSTWLHRAGRLAVDREPTRIRSVVIGVAAVALVALAAHTGVSLVSDLPRDAFVARWLAQMGQGLGVS</sequence>
<gene>
    <name evidence="2" type="ORF">GCM10009843_30390</name>
</gene>
<keyword evidence="1" id="KW-1133">Transmembrane helix</keyword>
<dbReference type="RefSeq" id="WP_344304640.1">
    <property type="nucleotide sequence ID" value="NZ_BAAAQQ010000013.1"/>
</dbReference>
<dbReference type="Proteomes" id="UP001500575">
    <property type="component" value="Unassembled WGS sequence"/>
</dbReference>
<dbReference type="EMBL" id="BAAAQQ010000013">
    <property type="protein sequence ID" value="GAA2129120.1"/>
    <property type="molecule type" value="Genomic_DNA"/>
</dbReference>
<proteinExistence type="predicted"/>
<organism evidence="2 3">
    <name type="scientific">Nocardioides bigeumensis</name>
    <dbReference type="NCBI Taxonomy" id="433657"/>
    <lineage>
        <taxon>Bacteria</taxon>
        <taxon>Bacillati</taxon>
        <taxon>Actinomycetota</taxon>
        <taxon>Actinomycetes</taxon>
        <taxon>Propionibacteriales</taxon>
        <taxon>Nocardioidaceae</taxon>
        <taxon>Nocardioides</taxon>
    </lineage>
</organism>
<reference evidence="2 3" key="1">
    <citation type="journal article" date="2019" name="Int. J. Syst. Evol. Microbiol.">
        <title>The Global Catalogue of Microorganisms (GCM) 10K type strain sequencing project: providing services to taxonomists for standard genome sequencing and annotation.</title>
        <authorList>
            <consortium name="The Broad Institute Genomics Platform"/>
            <consortium name="The Broad Institute Genome Sequencing Center for Infectious Disease"/>
            <person name="Wu L."/>
            <person name="Ma J."/>
        </authorList>
    </citation>
    <scope>NUCLEOTIDE SEQUENCE [LARGE SCALE GENOMIC DNA]</scope>
    <source>
        <strain evidence="2 3">JCM 16021</strain>
    </source>
</reference>
<evidence type="ECO:0000313" key="3">
    <source>
        <dbReference type="Proteomes" id="UP001500575"/>
    </source>
</evidence>
<comment type="caution">
    <text evidence="2">The sequence shown here is derived from an EMBL/GenBank/DDBJ whole genome shotgun (WGS) entry which is preliminary data.</text>
</comment>
<evidence type="ECO:0000256" key="1">
    <source>
        <dbReference type="SAM" id="Phobius"/>
    </source>
</evidence>
<feature type="transmembrane region" description="Helical" evidence="1">
    <location>
        <begin position="79"/>
        <end position="98"/>
    </location>
</feature>
<keyword evidence="1" id="KW-0472">Membrane</keyword>
<name>A0ABN2YLT1_9ACTN</name>